<dbReference type="EMBL" id="JAPQKL010000002">
    <property type="protein sequence ID" value="KAJ5142981.1"/>
    <property type="molecule type" value="Genomic_DNA"/>
</dbReference>
<dbReference type="SMART" id="SM00256">
    <property type="entry name" value="FBOX"/>
    <property type="match status" value="1"/>
</dbReference>
<evidence type="ECO:0000313" key="2">
    <source>
        <dbReference type="EMBL" id="KAJ5142981.1"/>
    </source>
</evidence>
<protein>
    <recommendedName>
        <fullName evidence="1">F-box domain-containing protein</fullName>
    </recommendedName>
</protein>
<dbReference type="InterPro" id="IPR036047">
    <property type="entry name" value="F-box-like_dom_sf"/>
</dbReference>
<reference evidence="2" key="1">
    <citation type="submission" date="2022-11" db="EMBL/GenBank/DDBJ databases">
        <authorList>
            <person name="Petersen C."/>
        </authorList>
    </citation>
    <scope>NUCLEOTIDE SEQUENCE</scope>
    <source>
        <strain evidence="2">IBT 22155</strain>
    </source>
</reference>
<organism evidence="2 3">
    <name type="scientific">Penicillium bovifimosum</name>
    <dbReference type="NCBI Taxonomy" id="126998"/>
    <lineage>
        <taxon>Eukaryota</taxon>
        <taxon>Fungi</taxon>
        <taxon>Dikarya</taxon>
        <taxon>Ascomycota</taxon>
        <taxon>Pezizomycotina</taxon>
        <taxon>Eurotiomycetes</taxon>
        <taxon>Eurotiomycetidae</taxon>
        <taxon>Eurotiales</taxon>
        <taxon>Aspergillaceae</taxon>
        <taxon>Penicillium</taxon>
    </lineage>
</organism>
<accession>A0A9W9L8P6</accession>
<proteinExistence type="predicted"/>
<dbReference type="SUPFAM" id="SSF81383">
    <property type="entry name" value="F-box domain"/>
    <property type="match status" value="1"/>
</dbReference>
<dbReference type="CDD" id="cd09917">
    <property type="entry name" value="F-box_SF"/>
    <property type="match status" value="1"/>
</dbReference>
<sequence>MDSVSILEAFKAISDKRSREEILNELVGSLRSDEIRQVKSRLNNIKLQCDVVAGLPHEIVTMVVPHLNVEDVVVFRRVSKRWNEIFTDTTVVRTALRTHTGQNVTHSESLDALIRRRFRAERGYPATVVTMPHDIRGKWEALLTPNREGLASVLVSDTLISAISQRGYCHVWKWPTGEFKSFRIPSPSVTHHVAHGSKILLSFEHSKDFSEVVHFCFDSGLSRAVTVKNSVAILFVSLHASEDQFSLISACKTSGEPFDYREQPLCREDHKLQVHKFSVHDNEFVCSWTQDQDLPCGRHGWRLSKDRHGVDRECRHPSQSSRLLWSIYEYTIDDSEDDEDDVFSYKPTAREYSSVHLSLEANDHITVHCTYQAEHSNFINAYLDRPGQGTELMFRYTKGTDDRKFQVHLGSEILTRSSASTTNVLSFNVKRWLFPPPIDDCTTIVADGDFLIFWYRYDDMYIWCFDENWEPSGPLKKKNLGRRWPRI</sequence>
<gene>
    <name evidence="2" type="ORF">N7515_001768</name>
</gene>
<dbReference type="OrthoDB" id="5295250at2759"/>
<dbReference type="Pfam" id="PF12937">
    <property type="entry name" value="F-box-like"/>
    <property type="match status" value="1"/>
</dbReference>
<evidence type="ECO:0000313" key="3">
    <source>
        <dbReference type="Proteomes" id="UP001149079"/>
    </source>
</evidence>
<keyword evidence="3" id="KW-1185">Reference proteome</keyword>
<name>A0A9W9L8P6_9EURO</name>
<reference evidence="2" key="2">
    <citation type="journal article" date="2023" name="IMA Fungus">
        <title>Comparative genomic study of the Penicillium genus elucidates a diverse pangenome and 15 lateral gene transfer events.</title>
        <authorList>
            <person name="Petersen C."/>
            <person name="Sorensen T."/>
            <person name="Nielsen M.R."/>
            <person name="Sondergaard T.E."/>
            <person name="Sorensen J.L."/>
            <person name="Fitzpatrick D.A."/>
            <person name="Frisvad J.C."/>
            <person name="Nielsen K.L."/>
        </authorList>
    </citation>
    <scope>NUCLEOTIDE SEQUENCE</scope>
    <source>
        <strain evidence="2">IBT 22155</strain>
    </source>
</reference>
<dbReference type="InterPro" id="IPR001810">
    <property type="entry name" value="F-box_dom"/>
</dbReference>
<comment type="caution">
    <text evidence="2">The sequence shown here is derived from an EMBL/GenBank/DDBJ whole genome shotgun (WGS) entry which is preliminary data.</text>
</comment>
<dbReference type="Gene3D" id="1.20.1280.50">
    <property type="match status" value="1"/>
</dbReference>
<dbReference type="Proteomes" id="UP001149079">
    <property type="component" value="Unassembled WGS sequence"/>
</dbReference>
<evidence type="ECO:0000259" key="1">
    <source>
        <dbReference type="PROSITE" id="PS50181"/>
    </source>
</evidence>
<dbReference type="PROSITE" id="PS50181">
    <property type="entry name" value="FBOX"/>
    <property type="match status" value="1"/>
</dbReference>
<dbReference type="RefSeq" id="XP_056524625.1">
    <property type="nucleotide sequence ID" value="XM_056662512.1"/>
</dbReference>
<dbReference type="AlphaFoldDB" id="A0A9W9L8P6"/>
<dbReference type="GeneID" id="81401682"/>
<feature type="domain" description="F-box" evidence="1">
    <location>
        <begin position="49"/>
        <end position="95"/>
    </location>
</feature>